<dbReference type="Proteomes" id="UP000259389">
    <property type="component" value="Segment"/>
</dbReference>
<dbReference type="EMBL" id="MF001362">
    <property type="protein sequence ID" value="ASZ77669.1"/>
    <property type="molecule type" value="Genomic_DNA"/>
</dbReference>
<dbReference type="RefSeq" id="YP_009877730.1">
    <property type="nucleotide sequence ID" value="NC_049396.1"/>
</dbReference>
<protein>
    <submittedName>
        <fullName evidence="1">Uncharacterized protein</fullName>
    </submittedName>
</protein>
<evidence type="ECO:0000313" key="2">
    <source>
        <dbReference type="Proteomes" id="UP000259389"/>
    </source>
</evidence>
<sequence length="185" mass="20657">MAEFKPFATAVNNNVLAMSATGLFMTNIDKDALWDLYLASFPAGTNPLYRERTEHDCTCCKQFIRNIGGVVTIDSELNVISIWDNIDLGNEYDVVAAALSAYVNNTQSSMFILTILLKSACLTITNLVKMAKSVLTIISIPNYLVAMFCVRTQSLRKKVKSARLLNCLNAVCVKLLWNQLKSFWN</sequence>
<evidence type="ECO:0000313" key="1">
    <source>
        <dbReference type="EMBL" id="ASZ77669.1"/>
    </source>
</evidence>
<keyword evidence="2" id="KW-1185">Reference proteome</keyword>
<dbReference type="GeneID" id="55806928"/>
<proteinExistence type="predicted"/>
<accession>A0A249Y0B3</accession>
<name>A0A249Y0B3_9CAUD</name>
<reference evidence="1 2" key="1">
    <citation type="submission" date="2017-04" db="EMBL/GenBank/DDBJ databases">
        <title>Complete Genome Sequence of Lytic Bacteriophage SP1 Infecting Salmonella Pullorum Isolates.</title>
        <authorList>
            <person name="Kim D."/>
            <person name="Kim Y.J."/>
            <person name="Han B.K."/>
            <person name="Kim H."/>
        </authorList>
    </citation>
    <scope>NUCLEOTIDE SEQUENCE [LARGE SCALE GENOMIC DNA]</scope>
</reference>
<organism evidence="1 2">
    <name type="scientific">Salmonella phage SP1</name>
    <dbReference type="NCBI Taxonomy" id="2025818"/>
    <lineage>
        <taxon>Viruses</taxon>
        <taxon>Duplodnaviria</taxon>
        <taxon>Heunggongvirae</taxon>
        <taxon>Uroviricota</taxon>
        <taxon>Caudoviricetes</taxon>
        <taxon>Pantevenvirales</taxon>
        <taxon>Ackermannviridae</taxon>
        <taxon>Cvivirinae</taxon>
        <taxon>Kuttervirus</taxon>
        <taxon>Kuttervirus SP1</taxon>
    </lineage>
</organism>
<dbReference type="KEGG" id="vg:55806928"/>